<feature type="transmembrane region" description="Helical" evidence="6">
    <location>
        <begin position="121"/>
        <end position="142"/>
    </location>
</feature>
<sequence>MIPQTRKNLYTNIANLVVNIVVGIYYTPYLVNQLGLAAYGIIPLTLIVNQYISVLTGSLTSALSRFYTIYIQKENFAKASEVISTSLIAIFVLILFIVPFFIWLVIDLDLVFNIPKQLQQAAQLLFIFTGGSFFVSLISSSLNISLYAYNRLDLMNVITLTRIGFKFLLVIVFFESIEVNIIFVGLSNLCTELLVLILNIYFFLRQTKKKVKFGLSYFVRTTLVSILGMAVWTVIHQLGDVAIYRVDNIIVNQYWGTELSGALGAVSEFGVYVSLVVGVISSLFGPIILIAYSKQNHDEVQKLTMNDSLIVGVLSASIVGSLIGYSVPILEIWLGKEFVVYNSWLILKMLSLPFFSAAGIYAYVNRSWNKVKYPALFTVVLGVINIIGLILISEKSTIDTMSVIKLMLFFSVFIIIVQSYGVNAFFFNRIYPGNAGQIKFVFLKICISICVSICSSTILLKVYQPKNLVELVLVLSITILISVLISVLTLFSTQQRLFIFSIIK</sequence>
<dbReference type="EMBL" id="SRYZ01000062">
    <property type="protein sequence ID" value="TGX99810.1"/>
    <property type="molecule type" value="Genomic_DNA"/>
</dbReference>
<comment type="subcellular location">
    <subcellularLocation>
        <location evidence="1">Cell membrane</location>
        <topology evidence="1">Multi-pass membrane protein</topology>
    </subcellularLocation>
</comment>
<feature type="transmembrane region" description="Helical" evidence="6">
    <location>
        <begin position="471"/>
        <end position="491"/>
    </location>
</feature>
<feature type="transmembrane region" description="Helical" evidence="6">
    <location>
        <begin position="215"/>
        <end position="235"/>
    </location>
</feature>
<comment type="caution">
    <text evidence="7">The sequence shown here is derived from an EMBL/GenBank/DDBJ whole genome shotgun (WGS) entry which is preliminary data.</text>
</comment>
<dbReference type="PANTHER" id="PTHR30250">
    <property type="entry name" value="PST FAMILY PREDICTED COLANIC ACID TRANSPORTER"/>
    <property type="match status" value="1"/>
</dbReference>
<accession>A0A4S2AGF3</accession>
<evidence type="ECO:0000256" key="4">
    <source>
        <dbReference type="ARBA" id="ARBA00022989"/>
    </source>
</evidence>
<keyword evidence="5 6" id="KW-0472">Membrane</keyword>
<gene>
    <name evidence="7" type="ORF">E5355_17205</name>
</gene>
<evidence type="ECO:0000313" key="8">
    <source>
        <dbReference type="Proteomes" id="UP000310532"/>
    </source>
</evidence>
<protein>
    <recommendedName>
        <fullName evidence="9">Polysaccharide biosynthesis protein</fullName>
    </recommendedName>
</protein>
<feature type="transmembrane region" description="Helical" evidence="6">
    <location>
        <begin position="440"/>
        <end position="459"/>
    </location>
</feature>
<feature type="transmembrane region" description="Helical" evidence="6">
    <location>
        <begin position="304"/>
        <end position="325"/>
    </location>
</feature>
<keyword evidence="2" id="KW-1003">Cell membrane</keyword>
<evidence type="ECO:0000256" key="6">
    <source>
        <dbReference type="SAM" id="Phobius"/>
    </source>
</evidence>
<dbReference type="AlphaFoldDB" id="A0A4S2AGF3"/>
<dbReference type="RefSeq" id="WP_136011287.1">
    <property type="nucleotide sequence ID" value="NZ_SRYZ01000062.1"/>
</dbReference>
<dbReference type="GO" id="GO:0005886">
    <property type="term" value="C:plasma membrane"/>
    <property type="evidence" value="ECO:0007669"/>
    <property type="project" value="UniProtKB-SubCell"/>
</dbReference>
<evidence type="ECO:0000256" key="3">
    <source>
        <dbReference type="ARBA" id="ARBA00022692"/>
    </source>
</evidence>
<feature type="transmembrane region" description="Helical" evidence="6">
    <location>
        <begin position="180"/>
        <end position="203"/>
    </location>
</feature>
<feature type="transmembrane region" description="Helical" evidence="6">
    <location>
        <begin position="82"/>
        <end position="106"/>
    </location>
</feature>
<dbReference type="Proteomes" id="UP000310532">
    <property type="component" value="Unassembled WGS sequence"/>
</dbReference>
<evidence type="ECO:0000256" key="1">
    <source>
        <dbReference type="ARBA" id="ARBA00004651"/>
    </source>
</evidence>
<evidence type="ECO:0000256" key="2">
    <source>
        <dbReference type="ARBA" id="ARBA00022475"/>
    </source>
</evidence>
<feature type="transmembrane region" description="Helical" evidence="6">
    <location>
        <begin position="51"/>
        <end position="70"/>
    </location>
</feature>
<keyword evidence="8" id="KW-1185">Reference proteome</keyword>
<proteinExistence type="predicted"/>
<keyword evidence="3 6" id="KW-0812">Transmembrane</keyword>
<keyword evidence="4 6" id="KW-1133">Transmembrane helix</keyword>
<name>A0A4S2AGF3_9BACE</name>
<feature type="transmembrane region" description="Helical" evidence="6">
    <location>
        <begin position="345"/>
        <end position="364"/>
    </location>
</feature>
<evidence type="ECO:0000256" key="5">
    <source>
        <dbReference type="ARBA" id="ARBA00023136"/>
    </source>
</evidence>
<feature type="transmembrane region" description="Helical" evidence="6">
    <location>
        <begin position="404"/>
        <end position="428"/>
    </location>
</feature>
<dbReference type="InterPro" id="IPR050833">
    <property type="entry name" value="Poly_Biosynth_Transport"/>
</dbReference>
<feature type="transmembrane region" description="Helical" evidence="6">
    <location>
        <begin position="269"/>
        <end position="292"/>
    </location>
</feature>
<feature type="transmembrane region" description="Helical" evidence="6">
    <location>
        <begin position="12"/>
        <end position="31"/>
    </location>
</feature>
<evidence type="ECO:0008006" key="9">
    <source>
        <dbReference type="Google" id="ProtNLM"/>
    </source>
</evidence>
<reference evidence="7 8" key="1">
    <citation type="submission" date="2019-04" db="EMBL/GenBank/DDBJ databases">
        <title>Microbes associate with the intestines of laboratory mice.</title>
        <authorList>
            <person name="Navarre W."/>
            <person name="Wong E."/>
            <person name="Huang K."/>
            <person name="Tropini C."/>
            <person name="Ng K."/>
            <person name="Yu B."/>
        </authorList>
    </citation>
    <scope>NUCLEOTIDE SEQUENCE [LARGE SCALE GENOMIC DNA]</scope>
    <source>
        <strain evidence="7 8">NM69_E16B</strain>
    </source>
</reference>
<feature type="transmembrane region" description="Helical" evidence="6">
    <location>
        <begin position="371"/>
        <end position="392"/>
    </location>
</feature>
<dbReference type="PANTHER" id="PTHR30250:SF26">
    <property type="entry name" value="PSMA PROTEIN"/>
    <property type="match status" value="1"/>
</dbReference>
<evidence type="ECO:0000313" key="7">
    <source>
        <dbReference type="EMBL" id="TGX99810.1"/>
    </source>
</evidence>
<feature type="transmembrane region" description="Helical" evidence="6">
    <location>
        <begin position="154"/>
        <end position="174"/>
    </location>
</feature>
<organism evidence="7 8">
    <name type="scientific">Bacteroides muris</name>
    <name type="common">ex Afrizal et al. 2022</name>
    <dbReference type="NCBI Taxonomy" id="2516960"/>
    <lineage>
        <taxon>Bacteria</taxon>
        <taxon>Pseudomonadati</taxon>
        <taxon>Bacteroidota</taxon>
        <taxon>Bacteroidia</taxon>
        <taxon>Bacteroidales</taxon>
        <taxon>Bacteroidaceae</taxon>
        <taxon>Bacteroides</taxon>
    </lineage>
</organism>